<sequence>MAASKKREDELQRALKAANDKNRDLEAKLQLAEKTIETQKKEILLLQRNATRQDKGAPQTRASVNLPQNPRTGYGEEQSNNSKTDDLQQKNGELVECVKKQAKYIDVLKRQKMLLEAGLLLSFSEKELSQLIDTNQW</sequence>
<accession>A0A7G2CL16</accession>
<evidence type="ECO:0000256" key="1">
    <source>
        <dbReference type="SAM" id="MobiDB-lite"/>
    </source>
</evidence>
<name>A0A7G2CL16_9TRYP</name>
<dbReference type="AlphaFoldDB" id="A0A7G2CL16"/>
<feature type="region of interest" description="Disordered" evidence="1">
    <location>
        <begin position="48"/>
        <end position="90"/>
    </location>
</feature>
<protein>
    <submittedName>
        <fullName evidence="2">Uncharacterized protein</fullName>
    </submittedName>
</protein>
<dbReference type="VEuPathDB" id="TriTrypDB:ADEAN_000807200"/>
<gene>
    <name evidence="2" type="ORF">ADEAN_000807200</name>
</gene>
<feature type="region of interest" description="Disordered" evidence="1">
    <location>
        <begin position="1"/>
        <end position="23"/>
    </location>
</feature>
<keyword evidence="3" id="KW-1185">Reference proteome</keyword>
<dbReference type="EMBL" id="LR877161">
    <property type="protein sequence ID" value="CAD2220550.1"/>
    <property type="molecule type" value="Genomic_DNA"/>
</dbReference>
<evidence type="ECO:0000313" key="3">
    <source>
        <dbReference type="Proteomes" id="UP000515908"/>
    </source>
</evidence>
<feature type="compositionally biased region" description="Polar residues" evidence="1">
    <location>
        <begin position="60"/>
        <end position="82"/>
    </location>
</feature>
<organism evidence="2 3">
    <name type="scientific">Angomonas deanei</name>
    <dbReference type="NCBI Taxonomy" id="59799"/>
    <lineage>
        <taxon>Eukaryota</taxon>
        <taxon>Discoba</taxon>
        <taxon>Euglenozoa</taxon>
        <taxon>Kinetoplastea</taxon>
        <taxon>Metakinetoplastina</taxon>
        <taxon>Trypanosomatida</taxon>
        <taxon>Trypanosomatidae</taxon>
        <taxon>Strigomonadinae</taxon>
        <taxon>Angomonas</taxon>
    </lineage>
</organism>
<reference evidence="2 3" key="1">
    <citation type="submission" date="2020-08" db="EMBL/GenBank/DDBJ databases">
        <authorList>
            <person name="Newling K."/>
            <person name="Davey J."/>
            <person name="Forrester S."/>
        </authorList>
    </citation>
    <scope>NUCLEOTIDE SEQUENCE [LARGE SCALE GENOMIC DNA]</scope>
    <source>
        <strain evidence="3">Crithidia deanei Carvalho (ATCC PRA-265)</strain>
    </source>
</reference>
<evidence type="ECO:0000313" key="2">
    <source>
        <dbReference type="EMBL" id="CAD2220550.1"/>
    </source>
</evidence>
<dbReference type="Proteomes" id="UP000515908">
    <property type="component" value="Chromosome 17"/>
</dbReference>
<proteinExistence type="predicted"/>